<dbReference type="RefSeq" id="XP_043135200.1">
    <property type="nucleotide sequence ID" value="XM_043277308.1"/>
</dbReference>
<reference evidence="1" key="2">
    <citation type="submission" date="2021-02" db="EMBL/GenBank/DDBJ databases">
        <title>Aspergillus chevalieri M1 genome sequence.</title>
        <authorList>
            <person name="Kadooka C."/>
            <person name="Mori K."/>
            <person name="Futagami T."/>
        </authorList>
    </citation>
    <scope>NUCLEOTIDE SEQUENCE</scope>
    <source>
        <strain evidence="1">M1</strain>
    </source>
</reference>
<proteinExistence type="predicted"/>
<gene>
    <name evidence="1" type="ORF">ACHE_30665S</name>
</gene>
<dbReference type="Proteomes" id="UP000637239">
    <property type="component" value="Chromosome 3"/>
</dbReference>
<sequence length="151" mass="17008">MSFINFPILLPRTNNTTTMQNISLTEDVKEVINKLRIVAADMDACEIYRNSIGWQYGGYKIEAQLNHLKVELEKKKKKKNNCKVAEIKMIRFLKNANVVNPTNSLILIPVNGDALFGNATVIPDEGYYTDEDQRPLYGCGVDVVLVVLSSK</sequence>
<organism evidence="1 2">
    <name type="scientific">Aspergillus chevalieri</name>
    <name type="common">Eurotium chevalieri</name>
    <dbReference type="NCBI Taxonomy" id="182096"/>
    <lineage>
        <taxon>Eukaryota</taxon>
        <taxon>Fungi</taxon>
        <taxon>Dikarya</taxon>
        <taxon>Ascomycota</taxon>
        <taxon>Pezizomycotina</taxon>
        <taxon>Eurotiomycetes</taxon>
        <taxon>Eurotiomycetidae</taxon>
        <taxon>Eurotiales</taxon>
        <taxon>Aspergillaceae</taxon>
        <taxon>Aspergillus</taxon>
        <taxon>Aspergillus subgen. Aspergillus</taxon>
    </lineage>
</organism>
<dbReference type="AlphaFoldDB" id="A0A7R7VMJ1"/>
<evidence type="ECO:0000313" key="1">
    <source>
        <dbReference type="EMBL" id="BCR86678.1"/>
    </source>
</evidence>
<dbReference type="EMBL" id="AP024418">
    <property type="protein sequence ID" value="BCR86678.1"/>
    <property type="molecule type" value="Genomic_DNA"/>
</dbReference>
<protein>
    <submittedName>
        <fullName evidence="1">Uncharacterized protein</fullName>
    </submittedName>
</protein>
<name>A0A7R7VMJ1_ASPCH</name>
<keyword evidence="2" id="KW-1185">Reference proteome</keyword>
<dbReference type="KEGG" id="ache:ACHE_30665S"/>
<evidence type="ECO:0000313" key="2">
    <source>
        <dbReference type="Proteomes" id="UP000637239"/>
    </source>
</evidence>
<accession>A0A7R7VMJ1</accession>
<dbReference type="GeneID" id="66981037"/>
<reference evidence="1" key="1">
    <citation type="submission" date="2021-01" db="EMBL/GenBank/DDBJ databases">
        <authorList>
            <consortium name="Aspergillus chevalieri M1 genome sequencing consortium"/>
            <person name="Kazuki M."/>
            <person name="Futagami T."/>
        </authorList>
    </citation>
    <scope>NUCLEOTIDE SEQUENCE</scope>
    <source>
        <strain evidence="1">M1</strain>
    </source>
</reference>